<dbReference type="InterPro" id="IPR042104">
    <property type="entry name" value="PKS_dehydratase_sf"/>
</dbReference>
<dbReference type="PROSITE" id="PS52019">
    <property type="entry name" value="PKS_MFAS_DH"/>
    <property type="match status" value="1"/>
</dbReference>
<proteinExistence type="predicted"/>
<feature type="region of interest" description="N-terminal hotdog fold" evidence="6">
    <location>
        <begin position="1752"/>
        <end position="1873"/>
    </location>
</feature>
<dbReference type="GO" id="GO:0017000">
    <property type="term" value="P:antibiotic biosynthetic process"/>
    <property type="evidence" value="ECO:0007669"/>
    <property type="project" value="UniProtKB-KW"/>
</dbReference>
<dbReference type="PANTHER" id="PTHR43074:SF1">
    <property type="entry name" value="BETA-KETOACYL SYNTHASE FAMILY PROTEIN-RELATED"/>
    <property type="match status" value="1"/>
</dbReference>
<dbReference type="Pfam" id="PF00698">
    <property type="entry name" value="Acyl_transf_1"/>
    <property type="match status" value="1"/>
</dbReference>
<dbReference type="SUPFAM" id="SSF52151">
    <property type="entry name" value="FabD/lysophospholipase-like"/>
    <property type="match status" value="1"/>
</dbReference>
<feature type="region of interest" description="Disordered" evidence="7">
    <location>
        <begin position="935"/>
        <end position="974"/>
    </location>
</feature>
<dbReference type="SUPFAM" id="SSF53901">
    <property type="entry name" value="Thiolase-like"/>
    <property type="match status" value="1"/>
</dbReference>
<keyword evidence="12" id="KW-1185">Reference proteome</keyword>
<evidence type="ECO:0000313" key="11">
    <source>
        <dbReference type="EMBL" id="SER96007.1"/>
    </source>
</evidence>
<dbReference type="PANTHER" id="PTHR43074">
    <property type="entry name" value="OMEGA-3 POLYUNSATURATED FATTY ACID SYNTHASE PFAB-RELATED"/>
    <property type="match status" value="1"/>
</dbReference>
<dbReference type="InterPro" id="IPR001227">
    <property type="entry name" value="Ac_transferase_dom_sf"/>
</dbReference>
<dbReference type="InterPro" id="IPR049900">
    <property type="entry name" value="PKS_mFAS_DH"/>
</dbReference>
<evidence type="ECO:0000256" key="5">
    <source>
        <dbReference type="ARBA" id="ARBA00023194"/>
    </source>
</evidence>
<dbReference type="InterPro" id="IPR036291">
    <property type="entry name" value="NAD(P)-bd_dom_sf"/>
</dbReference>
<dbReference type="Gene3D" id="3.30.70.250">
    <property type="entry name" value="Malonyl-CoA ACP transacylase, ACP-binding"/>
    <property type="match status" value="1"/>
</dbReference>
<dbReference type="InterPro" id="IPR016035">
    <property type="entry name" value="Acyl_Trfase/lysoPLipase"/>
</dbReference>
<dbReference type="InterPro" id="IPR014031">
    <property type="entry name" value="Ketoacyl_synth_C"/>
</dbReference>
<dbReference type="Pfam" id="PF00109">
    <property type="entry name" value="ketoacyl-synt"/>
    <property type="match status" value="1"/>
</dbReference>
<dbReference type="InterPro" id="IPR052568">
    <property type="entry name" value="PKS-FAS_Synthase"/>
</dbReference>
<evidence type="ECO:0000259" key="10">
    <source>
        <dbReference type="PROSITE" id="PS52019"/>
    </source>
</evidence>
<evidence type="ECO:0000256" key="3">
    <source>
        <dbReference type="ARBA" id="ARBA00022553"/>
    </source>
</evidence>
<feature type="domain" description="Ketosynthase family 3 (KS3)" evidence="9">
    <location>
        <begin position="11"/>
        <end position="465"/>
    </location>
</feature>
<dbReference type="OrthoDB" id="9778690at2"/>
<gene>
    <name evidence="11" type="ORF">SAMN05421870_106104</name>
</gene>
<dbReference type="InterPro" id="IPR036736">
    <property type="entry name" value="ACP-like_sf"/>
</dbReference>
<dbReference type="SMART" id="SM00825">
    <property type="entry name" value="PKS_KS"/>
    <property type="match status" value="1"/>
</dbReference>
<dbReference type="InterPro" id="IPR016036">
    <property type="entry name" value="Malonyl_transacylase_ACP-bd"/>
</dbReference>
<dbReference type="SUPFAM" id="SSF51735">
    <property type="entry name" value="NAD(P)-binding Rossmann-fold domains"/>
    <property type="match status" value="2"/>
</dbReference>
<dbReference type="PROSITE" id="PS50075">
    <property type="entry name" value="CARRIER"/>
    <property type="match status" value="1"/>
</dbReference>
<feature type="region of interest" description="Disordered" evidence="7">
    <location>
        <begin position="1049"/>
        <end position="1151"/>
    </location>
</feature>
<dbReference type="InterPro" id="IPR014043">
    <property type="entry name" value="Acyl_transferase_dom"/>
</dbReference>
<dbReference type="Gene3D" id="3.40.366.10">
    <property type="entry name" value="Malonyl-Coenzyme A Acyl Carrier Protein, domain 2"/>
    <property type="match status" value="1"/>
</dbReference>
<dbReference type="Gene3D" id="1.10.1200.10">
    <property type="entry name" value="ACP-like"/>
    <property type="match status" value="1"/>
</dbReference>
<evidence type="ECO:0000259" key="9">
    <source>
        <dbReference type="PROSITE" id="PS52004"/>
    </source>
</evidence>
<dbReference type="SUPFAM" id="SSF47336">
    <property type="entry name" value="ACP-like"/>
    <property type="match status" value="1"/>
</dbReference>
<dbReference type="Gene3D" id="3.40.50.720">
    <property type="entry name" value="NAD(P)-binding Rossmann-like Domain"/>
    <property type="match status" value="1"/>
</dbReference>
<dbReference type="Pfam" id="PF02801">
    <property type="entry name" value="Ketoacyl-synt_C"/>
    <property type="match status" value="1"/>
</dbReference>
<protein>
    <submittedName>
        <fullName evidence="11">Polyketide-type polyunsaturated fatty acid synthase PfaA</fullName>
    </submittedName>
</protein>
<dbReference type="InterPro" id="IPR009081">
    <property type="entry name" value="PP-bd_ACP"/>
</dbReference>
<comment type="pathway">
    <text evidence="1">Antibiotic biosynthesis.</text>
</comment>
<dbReference type="Pfam" id="PF21089">
    <property type="entry name" value="PKS_DH_N"/>
    <property type="match status" value="1"/>
</dbReference>
<dbReference type="PROSITE" id="PS00012">
    <property type="entry name" value="PHOSPHOPANTETHEINE"/>
    <property type="match status" value="1"/>
</dbReference>
<feature type="active site" description="Proton donor; for dehydratase activity" evidence="6">
    <location>
        <position position="1946"/>
    </location>
</feature>
<dbReference type="Proteomes" id="UP000182841">
    <property type="component" value="Unassembled WGS sequence"/>
</dbReference>
<dbReference type="SMART" id="SM00826">
    <property type="entry name" value="PKS_DH"/>
    <property type="match status" value="1"/>
</dbReference>
<keyword evidence="5" id="KW-0045">Antibiotic biosynthesis</keyword>
<feature type="domain" description="Carrier" evidence="8">
    <location>
        <begin position="1150"/>
        <end position="1230"/>
    </location>
</feature>
<evidence type="ECO:0000256" key="4">
    <source>
        <dbReference type="ARBA" id="ARBA00022679"/>
    </source>
</evidence>
<name>A0A1H9TG37_9ACTN</name>
<dbReference type="InterPro" id="IPR057326">
    <property type="entry name" value="KR_dom"/>
</dbReference>
<dbReference type="SMART" id="SM00827">
    <property type="entry name" value="PKS_AT"/>
    <property type="match status" value="1"/>
</dbReference>
<sequence>MTDPLSFRMAHRPVAVVGLAGMFPQAHDLREFWHNVVTGRDCITDVPASAWSVEDHYDPDFRAKDKTYARRGGFLPHVLFDPAEFAIPPAAVDSIGLVQLLSLRVAGEVLKDARCPESAWYDPARTGVVLGVCGQNSSMFPLSSRLAAPAVERAARGCGVAEATAQEIARRFAEESPEWTEDSFPGVLANVVAGRIANRFDLGAANYTVDAACASSLAALRAAVSELLEHRADLMITGGCDADNSVNTFLCFSKTPALSPTGTVRPFDSEADGTLLGEGVAMLALKRLADAERDGDRVYAVLRGLGSSSDGRVGSIYAPNSEGQLAALRGAYTDAEVAPAAIGLIEAHGTGTRVGDAAELRALSTALATEDAVAPVAVGSVKSQIGHTKAAAGAAGLIKTALALHHRLLPPTINVGTPNDATRGTGLYINTRARPWLREPHRALRRGGVSAFGFGGVNYHAVLEEYEPSETELRTLHPTPQALLWHAPDPAELLARLRAGAPAEPDCPVPADHARIGLVARDPAERARLVATAAAHLAEAGDAAEWALEDQVYYRRRALPPGTSSAVLFAGQGSQYPEMGLDALLSVPPVRRMFDAANSSWEEGRRSLARVVFPEPGGVFPEPGGPAHEEDLLRTTAYAQSAVGALAMGQYAYLHELGFRPEAALGHSSGEVTALWAAGCLSADDCLRLTRARGRAMQPPPDMPDPGAMAALRLSDQQWTARAERHPDLALCNINAPDEVVVGGPSAAVGALVDECLRDGGPVATRLPVAAAFHTSFVAHAVPVFAEVLSSTAFRPPALRVLADSPGARYGNGPDADREVLAQQIVRPVDFAGRVRELFESGVRVFVECGPRQILGRLVPRILPGEAVEVVSGDGGPGTNSAAALKQAALRLAVLGFDVRDVNRYDSPHPDPRPAPSPVARTLEGPHFAVLARREAQEASTAQEPRTRTPRPSEPAEPSDGTLPAPRPAAADASGTGLLRAATAQLDLHSAFLAGQMEASRSLAGALEHAGQSPDASFVACVEAIRDHSRALLSTHVRSQEILLEMVRDGAPGGPAATDGTAGLAPAPPTQRTGPDARPAPPAPAAADPEGLRDTPAAAPPFESAPQPVSPRAEADRSAAETGPGTESGPAAESESAGESGPAADQGLPSDRLQVERILRDMVAEKTGYPVEMVDPALDVQTELGIDSLKQVEIASEAWRRYPSLPREEIYRFAQARTIGELAELLTAATPRAPGAGRPAAVPSGRASLGLRPLAAVDTLVDAYGSRPVAAVVEDGSPLAHALVTALEADGWSVHRIVVPGAPAPSEGAHRLRDRGEEALREARDRLLSPDGRLDLCVLVEGSGQVHHAQDATDRLRHSVLVAKHLVPALKASVSQGRRGAFVTVTRLDGALGLAGCGGEPGAALLGGLGGLTKALGVEEPDLFCRTVDLAPGTAAEEAAARVLGEINDVRRVPEVAWNGTLRRAPALSAEPWGLLPSSGEVPGELDQDEVFLVTGGARGITAWCVTALAAHRPCRFVLLGRTPLADVPAWAAGLDSFPDLRAACAARTDGDADAWAQKLQGQRELHGTLAALRETGARAEYVSADVTDPEAVRSALAPYTEQITGIIHGAGVLADQPLPEKTPQDIERVVATKLTGLANVLEALDADRLRRLILFTSVSGIHGNGRQTDYAMANESLNRLACAWKAARPDVHVAALAWGPWQGGMATEHTQEFFRQLGVPLLSREEGCASFLEQFSPRLRQDPVAVIGPLSPVLAPVALPADGAVVRRTLTGLGSEPVLRDHTIGEHPVLPMTAAIGWCVFTVEQTAPGRRVTEVHDFRVRKGLVLDAARPEHARVVVRPGSEGSTAVAVHDDEPTPAPWYEGSFVTGAAGAAPLAGPPSSPPSAAHGLHPAYDEGFLFHGPSLRGLGQVLQENDTRLTVRALMPDTVLADGAYAGIGYSPALADLLLQAAALLGRRITGHRCLPVGVRKAELFHPLPDNEPFDIAVELQENSPLELLCTVTATGPGGTVLQRWSGLRGIVAAPQLGSRAAWPAPGA</sequence>
<keyword evidence="3" id="KW-0597">Phosphoprotein</keyword>
<evidence type="ECO:0000259" key="8">
    <source>
        <dbReference type="PROSITE" id="PS50075"/>
    </source>
</evidence>
<evidence type="ECO:0000256" key="7">
    <source>
        <dbReference type="SAM" id="MobiDB-lite"/>
    </source>
</evidence>
<dbReference type="CDD" id="cd08953">
    <property type="entry name" value="KR_2_SDR_x"/>
    <property type="match status" value="1"/>
</dbReference>
<dbReference type="RefSeq" id="WP_143081846.1">
    <property type="nucleotide sequence ID" value="NZ_FOGO01000006.1"/>
</dbReference>
<feature type="active site" description="Proton acceptor; for dehydratase activity" evidence="6">
    <location>
        <position position="1783"/>
    </location>
</feature>
<dbReference type="Pfam" id="PF00550">
    <property type="entry name" value="PP-binding"/>
    <property type="match status" value="1"/>
</dbReference>
<evidence type="ECO:0000313" key="12">
    <source>
        <dbReference type="Proteomes" id="UP000182841"/>
    </source>
</evidence>
<dbReference type="InterPro" id="IPR016039">
    <property type="entry name" value="Thiolase-like"/>
</dbReference>
<dbReference type="EMBL" id="FOGO01000006">
    <property type="protein sequence ID" value="SER96007.1"/>
    <property type="molecule type" value="Genomic_DNA"/>
</dbReference>
<dbReference type="PROSITE" id="PS52004">
    <property type="entry name" value="KS3_2"/>
    <property type="match status" value="1"/>
</dbReference>
<dbReference type="InterPro" id="IPR049552">
    <property type="entry name" value="PKS_DH_N"/>
</dbReference>
<dbReference type="Gene3D" id="3.40.47.10">
    <property type="match status" value="1"/>
</dbReference>
<dbReference type="Pfam" id="PF08659">
    <property type="entry name" value="KR"/>
    <property type="match status" value="1"/>
</dbReference>
<dbReference type="SUPFAM" id="SSF55048">
    <property type="entry name" value="Probable ACP-binding domain of malonyl-CoA ACP transacylase"/>
    <property type="match status" value="1"/>
</dbReference>
<dbReference type="GO" id="GO:0016747">
    <property type="term" value="F:acyltransferase activity, transferring groups other than amino-acyl groups"/>
    <property type="evidence" value="ECO:0007669"/>
    <property type="project" value="UniProtKB-ARBA"/>
</dbReference>
<dbReference type="InterPro" id="IPR020807">
    <property type="entry name" value="PKS_DH"/>
</dbReference>
<keyword evidence="2" id="KW-0596">Phosphopantetheine</keyword>
<evidence type="ECO:0000256" key="6">
    <source>
        <dbReference type="PROSITE-ProRule" id="PRU01363"/>
    </source>
</evidence>
<reference evidence="12" key="1">
    <citation type="submission" date="2016-10" db="EMBL/GenBank/DDBJ databases">
        <authorList>
            <person name="Varghese N."/>
            <person name="Submissions S."/>
        </authorList>
    </citation>
    <scope>NUCLEOTIDE SEQUENCE [LARGE SCALE GENOMIC DNA]</scope>
    <source>
        <strain evidence="12">CGMCC 4.6825</strain>
    </source>
</reference>
<dbReference type="InterPro" id="IPR020841">
    <property type="entry name" value="PKS_Beta-ketoAc_synthase_dom"/>
</dbReference>
<dbReference type="InterPro" id="IPR013968">
    <property type="entry name" value="PKS_KR"/>
</dbReference>
<dbReference type="InterPro" id="IPR014030">
    <property type="entry name" value="Ketoacyl_synth_N"/>
</dbReference>
<keyword evidence="4" id="KW-0808">Transferase</keyword>
<accession>A0A1H9TG37</accession>
<evidence type="ECO:0000256" key="2">
    <source>
        <dbReference type="ARBA" id="ARBA00022450"/>
    </source>
</evidence>
<feature type="region of interest" description="C-terminal hotdog fold" evidence="6">
    <location>
        <begin position="1885"/>
        <end position="2029"/>
    </location>
</feature>
<dbReference type="CDD" id="cd00833">
    <property type="entry name" value="PKS"/>
    <property type="match status" value="1"/>
</dbReference>
<feature type="compositionally biased region" description="Low complexity" evidence="7">
    <location>
        <begin position="1054"/>
        <end position="1065"/>
    </location>
</feature>
<dbReference type="SMART" id="SM00822">
    <property type="entry name" value="PKS_KR"/>
    <property type="match status" value="1"/>
</dbReference>
<feature type="domain" description="PKS/mFAS DH" evidence="10">
    <location>
        <begin position="1752"/>
        <end position="2029"/>
    </location>
</feature>
<dbReference type="Gene3D" id="3.10.129.110">
    <property type="entry name" value="Polyketide synthase dehydratase"/>
    <property type="match status" value="1"/>
</dbReference>
<dbReference type="InterPro" id="IPR006162">
    <property type="entry name" value="Ppantetheine_attach_site"/>
</dbReference>
<evidence type="ECO:0000256" key="1">
    <source>
        <dbReference type="ARBA" id="ARBA00004792"/>
    </source>
</evidence>
<organism evidence="11 12">
    <name type="scientific">Streptomyces qinglanensis</name>
    <dbReference type="NCBI Taxonomy" id="943816"/>
    <lineage>
        <taxon>Bacteria</taxon>
        <taxon>Bacillati</taxon>
        <taxon>Actinomycetota</taxon>
        <taxon>Actinomycetes</taxon>
        <taxon>Kitasatosporales</taxon>
        <taxon>Streptomycetaceae</taxon>
        <taxon>Streptomyces</taxon>
    </lineage>
</organism>